<dbReference type="EMBL" id="DWUQ01000113">
    <property type="protein sequence ID" value="HJD44497.1"/>
    <property type="molecule type" value="Genomic_DNA"/>
</dbReference>
<evidence type="ECO:0000259" key="6">
    <source>
        <dbReference type="PROSITE" id="PS50850"/>
    </source>
</evidence>
<evidence type="ECO:0000256" key="3">
    <source>
        <dbReference type="ARBA" id="ARBA00022989"/>
    </source>
</evidence>
<organism evidence="7 8">
    <name type="scientific">Candidatus Paenalcaligenes intestinipullorum</name>
    <dbReference type="NCBI Taxonomy" id="2838718"/>
    <lineage>
        <taxon>Bacteria</taxon>
        <taxon>Pseudomonadati</taxon>
        <taxon>Pseudomonadota</taxon>
        <taxon>Betaproteobacteria</taxon>
        <taxon>Burkholderiales</taxon>
        <taxon>Alcaligenaceae</taxon>
        <taxon>Paenalcaligenes</taxon>
    </lineage>
</organism>
<sequence length="474" mass="50225">MTAAVETTNDSWSVLLSGRNGLRSIALAGGVAVHAINVYLVTTILPSIVRDIGGLEFYAWNMTLFVMASILGSALSPKMIHSLGLRSAFVVTMIIFMIGTAICAMAPRMEVLLLGRTVQGLGGGFLLGLSYSAVRIVFDSVLWPKAMVLISSMWGIATLIGPTIGGVFAEGGHWRLAFWFVIPAVLGLLFLVLTQIKGGRHSTQDDAGIPFGKLSLLAVSVVIISWASLYKNNLAINLGGVLVAIVLTVLVGRSDRVAQANILPRGTYKRFSPLAVLYGCVALLSLGVTIELYIPYFLQHIHHQSPLWGGYFMASLSFAWTIGSFLSAGKSPQTTEAFVKGGPILAAVGLVLLAILMPMDLQTLVPGGAYWLLVPLMAIGCGIGVCWPHLLTEVFHAAPKGQENLASAAIITVQLYSLAMGGALSGMLANLSGFDDPSNLNGTRVSAAVVFGVLALGPIIASWLVFKRQPQTHP</sequence>
<feature type="transmembrane region" description="Helical" evidence="5">
    <location>
        <begin position="404"/>
        <end position="425"/>
    </location>
</feature>
<keyword evidence="4 5" id="KW-0472">Membrane</keyword>
<evidence type="ECO:0000256" key="1">
    <source>
        <dbReference type="ARBA" id="ARBA00004141"/>
    </source>
</evidence>
<feature type="transmembrane region" description="Helical" evidence="5">
    <location>
        <begin position="57"/>
        <end position="76"/>
    </location>
</feature>
<feature type="transmembrane region" description="Helical" evidence="5">
    <location>
        <begin position="308"/>
        <end position="326"/>
    </location>
</feature>
<protein>
    <submittedName>
        <fullName evidence="7">MFS transporter</fullName>
    </submittedName>
</protein>
<keyword evidence="2 5" id="KW-0812">Transmembrane</keyword>
<feature type="transmembrane region" description="Helical" evidence="5">
    <location>
        <begin position="25"/>
        <end position="45"/>
    </location>
</feature>
<proteinExistence type="predicted"/>
<evidence type="ECO:0000256" key="4">
    <source>
        <dbReference type="ARBA" id="ARBA00023136"/>
    </source>
</evidence>
<evidence type="ECO:0000313" key="7">
    <source>
        <dbReference type="EMBL" id="HJD44497.1"/>
    </source>
</evidence>
<dbReference type="PANTHER" id="PTHR23501">
    <property type="entry name" value="MAJOR FACILITATOR SUPERFAMILY"/>
    <property type="match status" value="1"/>
</dbReference>
<dbReference type="InterPro" id="IPR020846">
    <property type="entry name" value="MFS_dom"/>
</dbReference>
<feature type="transmembrane region" description="Helical" evidence="5">
    <location>
        <begin position="274"/>
        <end position="296"/>
    </location>
</feature>
<feature type="transmembrane region" description="Helical" evidence="5">
    <location>
        <begin position="146"/>
        <end position="164"/>
    </location>
</feature>
<dbReference type="Gene3D" id="1.20.1720.10">
    <property type="entry name" value="Multidrug resistance protein D"/>
    <property type="match status" value="1"/>
</dbReference>
<dbReference type="InterPro" id="IPR011701">
    <property type="entry name" value="MFS"/>
</dbReference>
<dbReference type="Pfam" id="PF07690">
    <property type="entry name" value="MFS_1"/>
    <property type="match status" value="1"/>
</dbReference>
<feature type="transmembrane region" description="Helical" evidence="5">
    <location>
        <begin position="338"/>
        <end position="357"/>
    </location>
</feature>
<feature type="transmembrane region" description="Helical" evidence="5">
    <location>
        <begin position="113"/>
        <end position="134"/>
    </location>
</feature>
<feature type="transmembrane region" description="Helical" evidence="5">
    <location>
        <begin position="369"/>
        <end position="392"/>
    </location>
</feature>
<evidence type="ECO:0000256" key="5">
    <source>
        <dbReference type="SAM" id="Phobius"/>
    </source>
</evidence>
<dbReference type="Proteomes" id="UP000823889">
    <property type="component" value="Unassembled WGS sequence"/>
</dbReference>
<dbReference type="InterPro" id="IPR036259">
    <property type="entry name" value="MFS_trans_sf"/>
</dbReference>
<gene>
    <name evidence="7" type="ORF">H9906_05655</name>
</gene>
<comment type="caution">
    <text evidence="7">The sequence shown here is derived from an EMBL/GenBank/DDBJ whole genome shotgun (WGS) entry which is preliminary data.</text>
</comment>
<dbReference type="GO" id="GO:0005886">
    <property type="term" value="C:plasma membrane"/>
    <property type="evidence" value="ECO:0007669"/>
    <property type="project" value="TreeGrafter"/>
</dbReference>
<dbReference type="Gene3D" id="1.20.1250.20">
    <property type="entry name" value="MFS general substrate transporter like domains"/>
    <property type="match status" value="1"/>
</dbReference>
<dbReference type="SUPFAM" id="SSF103473">
    <property type="entry name" value="MFS general substrate transporter"/>
    <property type="match status" value="1"/>
</dbReference>
<dbReference type="AlphaFoldDB" id="A0A9D2RHF3"/>
<dbReference type="PROSITE" id="PS50850">
    <property type="entry name" value="MFS"/>
    <property type="match status" value="1"/>
</dbReference>
<feature type="transmembrane region" description="Helical" evidence="5">
    <location>
        <begin position="176"/>
        <end position="196"/>
    </location>
</feature>
<comment type="subcellular location">
    <subcellularLocation>
        <location evidence="1">Membrane</location>
        <topology evidence="1">Multi-pass membrane protein</topology>
    </subcellularLocation>
</comment>
<feature type="transmembrane region" description="Helical" evidence="5">
    <location>
        <begin position="88"/>
        <end position="107"/>
    </location>
</feature>
<dbReference type="GO" id="GO:0022857">
    <property type="term" value="F:transmembrane transporter activity"/>
    <property type="evidence" value="ECO:0007669"/>
    <property type="project" value="InterPro"/>
</dbReference>
<feature type="domain" description="Major facilitator superfamily (MFS) profile" evidence="6">
    <location>
        <begin position="23"/>
        <end position="470"/>
    </location>
</feature>
<name>A0A9D2RHF3_9BURK</name>
<dbReference type="PANTHER" id="PTHR23501:SF154">
    <property type="entry name" value="MULTIDRUG-EFFLUX TRANSPORTER RV1634-RELATED"/>
    <property type="match status" value="1"/>
</dbReference>
<accession>A0A9D2RHF3</accession>
<reference evidence="7" key="1">
    <citation type="journal article" date="2021" name="PeerJ">
        <title>Extensive microbial diversity within the chicken gut microbiome revealed by metagenomics and culture.</title>
        <authorList>
            <person name="Gilroy R."/>
            <person name="Ravi A."/>
            <person name="Getino M."/>
            <person name="Pursley I."/>
            <person name="Horton D.L."/>
            <person name="Alikhan N.F."/>
            <person name="Baker D."/>
            <person name="Gharbi K."/>
            <person name="Hall N."/>
            <person name="Watson M."/>
            <person name="Adriaenssens E.M."/>
            <person name="Foster-Nyarko E."/>
            <person name="Jarju S."/>
            <person name="Secka A."/>
            <person name="Antonio M."/>
            <person name="Oren A."/>
            <person name="Chaudhuri R.R."/>
            <person name="La Ragione R."/>
            <person name="Hildebrand F."/>
            <person name="Pallen M.J."/>
        </authorList>
    </citation>
    <scope>NUCLEOTIDE SEQUENCE</scope>
    <source>
        <strain evidence="7">9264</strain>
    </source>
</reference>
<keyword evidence="3 5" id="KW-1133">Transmembrane helix</keyword>
<feature type="transmembrane region" description="Helical" evidence="5">
    <location>
        <begin position="234"/>
        <end position="253"/>
    </location>
</feature>
<feature type="transmembrane region" description="Helical" evidence="5">
    <location>
        <begin position="445"/>
        <end position="466"/>
    </location>
</feature>
<feature type="transmembrane region" description="Helical" evidence="5">
    <location>
        <begin position="208"/>
        <end position="228"/>
    </location>
</feature>
<evidence type="ECO:0000256" key="2">
    <source>
        <dbReference type="ARBA" id="ARBA00022692"/>
    </source>
</evidence>
<evidence type="ECO:0000313" key="8">
    <source>
        <dbReference type="Proteomes" id="UP000823889"/>
    </source>
</evidence>
<reference evidence="7" key="2">
    <citation type="submission" date="2021-04" db="EMBL/GenBank/DDBJ databases">
        <authorList>
            <person name="Gilroy R."/>
        </authorList>
    </citation>
    <scope>NUCLEOTIDE SEQUENCE</scope>
    <source>
        <strain evidence="7">9264</strain>
    </source>
</reference>